<evidence type="ECO:0000313" key="2">
    <source>
        <dbReference type="Proteomes" id="UP000193577"/>
    </source>
</evidence>
<dbReference type="Proteomes" id="UP000193577">
    <property type="component" value="Unassembled WGS sequence"/>
</dbReference>
<dbReference type="AlphaFoldDB" id="A0A7I7SEG6"/>
<name>A0A7I7SEG6_9MYCO</name>
<comment type="caution">
    <text evidence="1">The sequence shown here is derived from an EMBL/GenBank/DDBJ whole genome shotgun (WGS) entry which is preliminary data.</text>
</comment>
<keyword evidence="2" id="KW-1185">Reference proteome</keyword>
<reference evidence="1 2" key="1">
    <citation type="submission" date="2017-04" db="EMBL/GenBank/DDBJ databases">
        <title>The new phylogeny of genus Mycobacterium.</title>
        <authorList>
            <person name="Tortoli E."/>
            <person name="Trovato A."/>
            <person name="Cirillo D.M."/>
        </authorList>
    </citation>
    <scope>NUCLEOTIDE SEQUENCE [LARGE SCALE GENOMIC DNA]</scope>
    <source>
        <strain evidence="1 2">KCTC 19819</strain>
    </source>
</reference>
<accession>A0A7I7SEG6</accession>
<dbReference type="EMBL" id="NCXO01000004">
    <property type="protein sequence ID" value="OSC35435.1"/>
    <property type="molecule type" value="Genomic_DNA"/>
</dbReference>
<gene>
    <name evidence="1" type="ORF">B8W67_03330</name>
</gene>
<protein>
    <submittedName>
        <fullName evidence="1">Uncharacterized protein</fullName>
    </submittedName>
</protein>
<organism evidence="1 2">
    <name type="scientific">Mycolicibacillus koreensis</name>
    <dbReference type="NCBI Taxonomy" id="1069220"/>
    <lineage>
        <taxon>Bacteria</taxon>
        <taxon>Bacillati</taxon>
        <taxon>Actinomycetota</taxon>
        <taxon>Actinomycetes</taxon>
        <taxon>Mycobacteriales</taxon>
        <taxon>Mycobacteriaceae</taxon>
        <taxon>Mycolicibacillus</taxon>
    </lineage>
</organism>
<evidence type="ECO:0000313" key="1">
    <source>
        <dbReference type="EMBL" id="OSC35435.1"/>
    </source>
</evidence>
<sequence length="92" mass="9159">MLTVTLIAASLLSSLGATMIEDSCTTSCNDALIGAAHLTYWGGFAAAVLVAVVGAGWAAAKDCAMVVGPIFGWAVFAAAWTFGGFLVEAAGS</sequence>
<proteinExistence type="predicted"/>